<protein>
    <submittedName>
        <fullName evidence="2">Uncharacterized protein</fullName>
    </submittedName>
</protein>
<sequence>MNFVAAVFRVCFKRDLGPQTEANEKLDVARGVVKSLVNFFKVELKESKPELRDLFFQNVMRKLWSLFPYPTASTPGGFPTRETSDQKATYSRSHETFLRGITGEVARKMLNSPGPQQCTDDPARKVQMRWTAVENENEGMQAGPREVVAAEELVSGIRLVSMPGPFAAGGSGTNPKNWPRSRRAERPSQIPVSSTQLVNYPVEVGNLWGGGSGTDSTGKCRDGEAMCVAGARHPQRTAVESDKKGANLAGITHVIRIEDKDYSELCSGSFPSWLPLSAFFGGANERSLDQNHSRWSCERGVNLSAMGDVSSVRCWSPRAVVGDRAVHDGLQYARRYRALLSQLTPRTHANAARDLLRPLRLRPCSPGVKVGRMRHGGHTGVTPGYSEE</sequence>
<evidence type="ECO:0000313" key="2">
    <source>
        <dbReference type="EMBL" id="KAK3233238.1"/>
    </source>
</evidence>
<dbReference type="Proteomes" id="UP001190700">
    <property type="component" value="Unassembled WGS sequence"/>
</dbReference>
<evidence type="ECO:0000313" key="3">
    <source>
        <dbReference type="Proteomes" id="UP001190700"/>
    </source>
</evidence>
<organism evidence="2 3">
    <name type="scientific">Cymbomonas tetramitiformis</name>
    <dbReference type="NCBI Taxonomy" id="36881"/>
    <lineage>
        <taxon>Eukaryota</taxon>
        <taxon>Viridiplantae</taxon>
        <taxon>Chlorophyta</taxon>
        <taxon>Pyramimonadophyceae</taxon>
        <taxon>Pyramimonadales</taxon>
        <taxon>Pyramimonadaceae</taxon>
        <taxon>Cymbomonas</taxon>
    </lineage>
</organism>
<keyword evidence="3" id="KW-1185">Reference proteome</keyword>
<accession>A0AAE0BC46</accession>
<dbReference type="AlphaFoldDB" id="A0AAE0BC46"/>
<feature type="region of interest" description="Disordered" evidence="1">
    <location>
        <begin position="165"/>
        <end position="189"/>
    </location>
</feature>
<comment type="caution">
    <text evidence="2">The sequence shown here is derived from an EMBL/GenBank/DDBJ whole genome shotgun (WGS) entry which is preliminary data.</text>
</comment>
<gene>
    <name evidence="2" type="ORF">CYMTET_56444</name>
</gene>
<evidence type="ECO:0000256" key="1">
    <source>
        <dbReference type="SAM" id="MobiDB-lite"/>
    </source>
</evidence>
<reference evidence="2 3" key="1">
    <citation type="journal article" date="2015" name="Genome Biol. Evol.">
        <title>Comparative Genomics of a Bacterivorous Green Alga Reveals Evolutionary Causalities and Consequences of Phago-Mixotrophic Mode of Nutrition.</title>
        <authorList>
            <person name="Burns J.A."/>
            <person name="Paasch A."/>
            <person name="Narechania A."/>
            <person name="Kim E."/>
        </authorList>
    </citation>
    <scope>NUCLEOTIDE SEQUENCE [LARGE SCALE GENOMIC DNA]</scope>
    <source>
        <strain evidence="2 3">PLY_AMNH</strain>
    </source>
</reference>
<dbReference type="EMBL" id="LGRX02035771">
    <property type="protein sequence ID" value="KAK3233238.1"/>
    <property type="molecule type" value="Genomic_DNA"/>
</dbReference>
<proteinExistence type="predicted"/>
<name>A0AAE0BC46_9CHLO</name>
<feature type="region of interest" description="Disordered" evidence="1">
    <location>
        <begin position="367"/>
        <end position="388"/>
    </location>
</feature>